<dbReference type="Pfam" id="PF02518">
    <property type="entry name" value="HATPase_c"/>
    <property type="match status" value="1"/>
</dbReference>
<evidence type="ECO:0000256" key="6">
    <source>
        <dbReference type="ARBA" id="ARBA00023012"/>
    </source>
</evidence>
<keyword evidence="3" id="KW-0597">Phosphoprotein</keyword>
<dbReference type="RefSeq" id="WP_005016470.1">
    <property type="nucleotide sequence ID" value="NZ_ACVR01000080.1"/>
</dbReference>
<dbReference type="InterPro" id="IPR003594">
    <property type="entry name" value="HATPase_dom"/>
</dbReference>
<proteinExistence type="predicted"/>
<dbReference type="InterPro" id="IPR036890">
    <property type="entry name" value="HATPase_C_sf"/>
</dbReference>
<dbReference type="Gene3D" id="1.10.287.130">
    <property type="match status" value="1"/>
</dbReference>
<dbReference type="PROSITE" id="PS50109">
    <property type="entry name" value="HIS_KIN"/>
    <property type="match status" value="1"/>
</dbReference>
<dbReference type="Gene3D" id="3.30.565.10">
    <property type="entry name" value="Histidine kinase-like ATPase, C-terminal domain"/>
    <property type="match status" value="1"/>
</dbReference>
<reference evidence="8 9" key="1">
    <citation type="submission" date="2009-07" db="EMBL/GenBank/DDBJ databases">
        <authorList>
            <person name="Madupu R."/>
            <person name="Durkin A.S."/>
            <person name="Torralba M."/>
            <person name="Methe B."/>
            <person name="Sutton G.G."/>
            <person name="Strausberg R.L."/>
            <person name="Nelson K.E."/>
        </authorList>
    </citation>
    <scope>NUCLEOTIDE SEQUENCE [LARGE SCALE GENOMIC DNA]</scope>
    <source>
        <strain evidence="8 9">SK82</strain>
    </source>
</reference>
<organism evidence="8 9">
    <name type="scientific">Acinetobacter radioresistens SK82</name>
    <dbReference type="NCBI Taxonomy" id="596318"/>
    <lineage>
        <taxon>Bacteria</taxon>
        <taxon>Pseudomonadati</taxon>
        <taxon>Pseudomonadota</taxon>
        <taxon>Gammaproteobacteria</taxon>
        <taxon>Moraxellales</taxon>
        <taxon>Moraxellaceae</taxon>
        <taxon>Acinetobacter</taxon>
    </lineage>
</organism>
<dbReference type="SUPFAM" id="SSF55874">
    <property type="entry name" value="ATPase domain of HSP90 chaperone/DNA topoisomerase II/histidine kinase"/>
    <property type="match status" value="1"/>
</dbReference>
<evidence type="ECO:0000256" key="1">
    <source>
        <dbReference type="ARBA" id="ARBA00000085"/>
    </source>
</evidence>
<dbReference type="PANTHER" id="PTHR43711">
    <property type="entry name" value="TWO-COMPONENT HISTIDINE KINASE"/>
    <property type="match status" value="1"/>
</dbReference>
<dbReference type="CDD" id="cd00082">
    <property type="entry name" value="HisKA"/>
    <property type="match status" value="1"/>
</dbReference>
<keyword evidence="9" id="KW-1185">Reference proteome</keyword>
<feature type="domain" description="Histidine kinase" evidence="7">
    <location>
        <begin position="185"/>
        <end position="405"/>
    </location>
</feature>
<evidence type="ECO:0000313" key="9">
    <source>
        <dbReference type="Proteomes" id="UP000018419"/>
    </source>
</evidence>
<dbReference type="GO" id="GO:0016301">
    <property type="term" value="F:kinase activity"/>
    <property type="evidence" value="ECO:0007669"/>
    <property type="project" value="UniProtKB-KW"/>
</dbReference>
<dbReference type="PANTHER" id="PTHR43711:SF31">
    <property type="entry name" value="HISTIDINE KINASE"/>
    <property type="match status" value="1"/>
</dbReference>
<gene>
    <name evidence="8" type="ORF">ACIRA0001_1372</name>
</gene>
<dbReference type="Pfam" id="PF00512">
    <property type="entry name" value="HisKA"/>
    <property type="match status" value="1"/>
</dbReference>
<keyword evidence="5 8" id="KW-0418">Kinase</keyword>
<dbReference type="EMBL" id="ACVR01000080">
    <property type="protein sequence ID" value="EET80929.1"/>
    <property type="molecule type" value="Genomic_DNA"/>
</dbReference>
<dbReference type="SMART" id="SM00387">
    <property type="entry name" value="HATPase_c"/>
    <property type="match status" value="1"/>
</dbReference>
<comment type="catalytic activity">
    <reaction evidence="1">
        <text>ATP + protein L-histidine = ADP + protein N-phospho-L-histidine.</text>
        <dbReference type="EC" id="2.7.13.3"/>
    </reaction>
</comment>
<accession>A0ABP2GHC9</accession>
<dbReference type="PRINTS" id="PR00344">
    <property type="entry name" value="BCTRLSENSOR"/>
</dbReference>
<dbReference type="InterPro" id="IPR004358">
    <property type="entry name" value="Sig_transdc_His_kin-like_C"/>
</dbReference>
<name>A0ABP2GHC9_ACIRA</name>
<keyword evidence="4" id="KW-0808">Transferase</keyword>
<evidence type="ECO:0000256" key="2">
    <source>
        <dbReference type="ARBA" id="ARBA00012438"/>
    </source>
</evidence>
<evidence type="ECO:0000313" key="8">
    <source>
        <dbReference type="EMBL" id="EET80929.1"/>
    </source>
</evidence>
<keyword evidence="6" id="KW-0902">Two-component regulatory system</keyword>
<dbReference type="GeneID" id="56304892"/>
<sequence length="425" mass="48152">MTLQLLELDQADQLSACKLSLLLGIFEPHNQVESCLRFARRILRSKNAILTFKAEPYIWYLSSKGMRLFHSHPDADLGPYFNSQPYIDQQHSDYHGFCQHIRHLGVEHQRMVAFDMLKTDKESIGQILFFDDSSEPFENEDIEIVKDYCERLVRYLELKFEHAELKELYEQQSALNFSKTKFFQIIAHDLRAPFHGLLGFSEVLSQERNTLDDSSIQNIADYLYDTAQSTYNLLESLLNWAMAEGGRFVYHPINFNLKQVTKIVRDVLNTLAIKKNIQLIDEVPDDLKVYADINMLTSIIQNLVSNALKFTPMDGTGKVTIQAQPGPDGVEIYIRDTGLGMSEAQIANIFQPRITVSLKGTAGEKGTGLGLTLCKRFVDLNKGEICVMSKEGEGTTFKVTLPEATDQHTVLPLDVAKSDSTTNLV</sequence>
<protein>
    <recommendedName>
        <fullName evidence="2">histidine kinase</fullName>
        <ecNumber evidence="2">2.7.13.3</ecNumber>
    </recommendedName>
</protein>
<dbReference type="InterPro" id="IPR003661">
    <property type="entry name" value="HisK_dim/P_dom"/>
</dbReference>
<dbReference type="SMART" id="SM00388">
    <property type="entry name" value="HisKA"/>
    <property type="match status" value="1"/>
</dbReference>
<comment type="caution">
    <text evidence="8">The sequence shown here is derived from an EMBL/GenBank/DDBJ whole genome shotgun (WGS) entry which is preliminary data.</text>
</comment>
<dbReference type="SUPFAM" id="SSF47384">
    <property type="entry name" value="Homodimeric domain of signal transducing histidine kinase"/>
    <property type="match status" value="1"/>
</dbReference>
<dbReference type="InterPro" id="IPR050736">
    <property type="entry name" value="Sensor_HK_Regulatory"/>
</dbReference>
<evidence type="ECO:0000256" key="3">
    <source>
        <dbReference type="ARBA" id="ARBA00022553"/>
    </source>
</evidence>
<dbReference type="Proteomes" id="UP000018419">
    <property type="component" value="Unassembled WGS sequence"/>
</dbReference>
<evidence type="ECO:0000256" key="5">
    <source>
        <dbReference type="ARBA" id="ARBA00022777"/>
    </source>
</evidence>
<dbReference type="InterPro" id="IPR005467">
    <property type="entry name" value="His_kinase_dom"/>
</dbReference>
<dbReference type="InterPro" id="IPR036097">
    <property type="entry name" value="HisK_dim/P_sf"/>
</dbReference>
<evidence type="ECO:0000256" key="4">
    <source>
        <dbReference type="ARBA" id="ARBA00022679"/>
    </source>
</evidence>
<evidence type="ECO:0000259" key="7">
    <source>
        <dbReference type="PROSITE" id="PS50109"/>
    </source>
</evidence>
<dbReference type="EC" id="2.7.13.3" evidence="2"/>